<evidence type="ECO:0000259" key="19">
    <source>
        <dbReference type="PROSITE" id="PS50038"/>
    </source>
</evidence>
<dbReference type="InterPro" id="IPR018933">
    <property type="entry name" value="Netrin_module_non-TIMP"/>
</dbReference>
<evidence type="ECO:0000256" key="17">
    <source>
        <dbReference type="SAM" id="MobiDB-lite"/>
    </source>
</evidence>
<keyword evidence="9 18" id="KW-0732">Signal</keyword>
<dbReference type="SMART" id="SM00063">
    <property type="entry name" value="FRI"/>
    <property type="match status" value="1"/>
</dbReference>
<evidence type="ECO:0000313" key="24">
    <source>
        <dbReference type="Proteomes" id="UP000290572"/>
    </source>
</evidence>
<comment type="subcellular location">
    <subcellularLocation>
        <location evidence="1">Golgi apparatus membrane</location>
    </subcellularLocation>
    <subcellularLocation>
        <location evidence="2">Golgi apparatus</location>
        <location evidence="2">trans-Golgi network</location>
    </subcellularLocation>
    <subcellularLocation>
        <location evidence="3">Secreted</location>
    </subcellularLocation>
</comment>
<dbReference type="SMART" id="SM00643">
    <property type="entry name" value="C345C"/>
    <property type="match status" value="1"/>
</dbReference>
<keyword evidence="16" id="KW-0175">Coiled coil</keyword>
<dbReference type="PROSITE" id="PS50189">
    <property type="entry name" value="NTR"/>
    <property type="match status" value="1"/>
</dbReference>
<gene>
    <name evidence="23" type="ORF">ROHU_037275</name>
</gene>
<dbReference type="SMART" id="SM01015">
    <property type="entry name" value="Arfaptin"/>
    <property type="match status" value="1"/>
</dbReference>
<evidence type="ECO:0000256" key="11">
    <source>
        <dbReference type="ARBA" id="ARBA00023034"/>
    </source>
</evidence>
<evidence type="ECO:0000256" key="10">
    <source>
        <dbReference type="ARBA" id="ARBA00022782"/>
    </source>
</evidence>
<keyword evidence="5" id="KW-0217">Developmental protein</keyword>
<evidence type="ECO:0000259" key="20">
    <source>
        <dbReference type="PROSITE" id="PS50189"/>
    </source>
</evidence>
<dbReference type="CDD" id="cd07446">
    <property type="entry name" value="CRD_SFRP2"/>
    <property type="match status" value="1"/>
</dbReference>
<dbReference type="FunFam" id="1.20.1270.60:FF:000003">
    <property type="entry name" value="arfaptin-2 isoform X1"/>
    <property type="match status" value="1"/>
</dbReference>
<dbReference type="PANTHER" id="PTHR46345:SF11">
    <property type="entry name" value="FORMIN-J-LIKE"/>
    <property type="match status" value="1"/>
</dbReference>
<dbReference type="Gene3D" id="2.40.50.120">
    <property type="match status" value="1"/>
</dbReference>
<keyword evidence="6" id="KW-0964">Secreted</keyword>
<feature type="domain" description="NTR" evidence="20">
    <location>
        <begin position="170"/>
        <end position="299"/>
    </location>
</feature>
<keyword evidence="13 15" id="KW-1015">Disulfide bond</keyword>
<feature type="compositionally biased region" description="Polar residues" evidence="17">
    <location>
        <begin position="1485"/>
        <end position="1494"/>
    </location>
</feature>
<evidence type="ECO:0000259" key="22">
    <source>
        <dbReference type="PROSITE" id="PS51444"/>
    </source>
</evidence>
<dbReference type="STRING" id="84645.A0A498M3U2"/>
<dbReference type="InterPro" id="IPR036790">
    <property type="entry name" value="Frizzled_dom_sf"/>
</dbReference>
<dbReference type="GO" id="GO:0008104">
    <property type="term" value="P:intracellular protein localization"/>
    <property type="evidence" value="ECO:0007669"/>
    <property type="project" value="UniProtKB-ARBA"/>
</dbReference>
<dbReference type="Proteomes" id="UP000290572">
    <property type="component" value="Unassembled WGS sequence"/>
</dbReference>
<evidence type="ECO:0000256" key="5">
    <source>
        <dbReference type="ARBA" id="ARBA00022473"/>
    </source>
</evidence>
<dbReference type="Gene3D" id="1.20.58.2220">
    <property type="entry name" value="Formin, FH2 domain"/>
    <property type="match status" value="1"/>
</dbReference>
<dbReference type="InterPro" id="IPR027267">
    <property type="entry name" value="AH/BAR_dom_sf"/>
</dbReference>
<dbReference type="PANTHER" id="PTHR46345">
    <property type="entry name" value="INVERTED FORMIN-2"/>
    <property type="match status" value="1"/>
</dbReference>
<dbReference type="InterPro" id="IPR041764">
    <property type="entry name" value="SFRP2_CRD"/>
</dbReference>
<dbReference type="InterPro" id="IPR001134">
    <property type="entry name" value="Netrin_domain"/>
</dbReference>
<dbReference type="GO" id="GO:0070273">
    <property type="term" value="F:phosphatidylinositol-4-phosphate binding"/>
    <property type="evidence" value="ECO:0007669"/>
    <property type="project" value="UniProtKB-ARBA"/>
</dbReference>
<dbReference type="GO" id="GO:0016055">
    <property type="term" value="P:Wnt signaling pathway"/>
    <property type="evidence" value="ECO:0007669"/>
    <property type="project" value="UniProtKB-KW"/>
</dbReference>
<proteinExistence type="inferred from homology"/>
<keyword evidence="8" id="KW-0879">Wnt signaling pathway</keyword>
<organism evidence="23 24">
    <name type="scientific">Labeo rohita</name>
    <name type="common">Indian major carp</name>
    <name type="synonym">Cyprinus rohita</name>
    <dbReference type="NCBI Taxonomy" id="84645"/>
    <lineage>
        <taxon>Eukaryota</taxon>
        <taxon>Metazoa</taxon>
        <taxon>Chordata</taxon>
        <taxon>Craniata</taxon>
        <taxon>Vertebrata</taxon>
        <taxon>Euteleostomi</taxon>
        <taxon>Actinopterygii</taxon>
        <taxon>Neopterygii</taxon>
        <taxon>Teleostei</taxon>
        <taxon>Ostariophysi</taxon>
        <taxon>Cypriniformes</taxon>
        <taxon>Cyprinidae</taxon>
        <taxon>Labeoninae</taxon>
        <taxon>Labeonini</taxon>
        <taxon>Labeo</taxon>
    </lineage>
</organism>
<dbReference type="Gene3D" id="1.10.2000.10">
    <property type="entry name" value="Frizzled cysteine-rich domain"/>
    <property type="match status" value="1"/>
</dbReference>
<feature type="compositionally biased region" description="Polar residues" evidence="17">
    <location>
        <begin position="1712"/>
        <end position="1737"/>
    </location>
</feature>
<feature type="compositionally biased region" description="Polar residues" evidence="17">
    <location>
        <begin position="286"/>
        <end position="308"/>
    </location>
</feature>
<dbReference type="Pfam" id="PF02181">
    <property type="entry name" value="FH2"/>
    <property type="match status" value="1"/>
</dbReference>
<feature type="compositionally biased region" description="Polar residues" evidence="17">
    <location>
        <begin position="1645"/>
        <end position="1660"/>
    </location>
</feature>
<feature type="disulfide bond" evidence="15">
    <location>
        <begin position="116"/>
        <end position="140"/>
    </location>
</feature>
<feature type="disulfide bond" evidence="15">
    <location>
        <begin position="85"/>
        <end position="123"/>
    </location>
</feature>
<dbReference type="Gene3D" id="1.20.1270.60">
    <property type="entry name" value="Arfaptin homology (AH) domain/BAR domain"/>
    <property type="match status" value="1"/>
</dbReference>
<dbReference type="EMBL" id="QBIY01013072">
    <property type="protein sequence ID" value="RXN12325.1"/>
    <property type="molecule type" value="Genomic_DNA"/>
</dbReference>
<keyword evidence="7" id="KW-0597">Phosphoprotein</keyword>
<feature type="region of interest" description="Disordered" evidence="17">
    <location>
        <begin position="1109"/>
        <end position="1132"/>
    </location>
</feature>
<keyword evidence="12" id="KW-0472">Membrane</keyword>
<dbReference type="GO" id="GO:0030154">
    <property type="term" value="P:cell differentiation"/>
    <property type="evidence" value="ECO:0007669"/>
    <property type="project" value="UniProtKB-KW"/>
</dbReference>
<comment type="caution">
    <text evidence="23">The sequence shown here is derived from an EMBL/GenBank/DDBJ whole genome shotgun (WGS) entry which is preliminary data.</text>
</comment>
<feature type="domain" description="FZ" evidence="19">
    <location>
        <begin position="33"/>
        <end position="153"/>
    </location>
</feature>
<evidence type="ECO:0000256" key="14">
    <source>
        <dbReference type="ARBA" id="ARBA00070239"/>
    </source>
</evidence>
<dbReference type="Pfam" id="PF06456">
    <property type="entry name" value="Arfaptin"/>
    <property type="match status" value="1"/>
</dbReference>
<evidence type="ECO:0000256" key="13">
    <source>
        <dbReference type="ARBA" id="ARBA00023157"/>
    </source>
</evidence>
<feature type="compositionally biased region" description="Basic and acidic residues" evidence="17">
    <location>
        <begin position="1495"/>
        <end position="1513"/>
    </location>
</feature>
<evidence type="ECO:0000256" key="3">
    <source>
        <dbReference type="ARBA" id="ARBA00004613"/>
    </source>
</evidence>
<dbReference type="SUPFAM" id="SSF63501">
    <property type="entry name" value="Frizzled cysteine-rich domain"/>
    <property type="match status" value="1"/>
</dbReference>
<dbReference type="GO" id="GO:0019904">
    <property type="term" value="F:protein domain specific binding"/>
    <property type="evidence" value="ECO:0007669"/>
    <property type="project" value="InterPro"/>
</dbReference>
<feature type="chain" id="PRO_5019837784" description="Secreted frizzled-related protein 2" evidence="18">
    <location>
        <begin position="21"/>
        <end position="1737"/>
    </location>
</feature>
<feature type="coiled-coil region" evidence="16">
    <location>
        <begin position="602"/>
        <end position="633"/>
    </location>
</feature>
<feature type="compositionally biased region" description="Polar residues" evidence="17">
    <location>
        <begin position="1442"/>
        <end position="1459"/>
    </location>
</feature>
<keyword evidence="10" id="KW-0221">Differentiation</keyword>
<evidence type="ECO:0000256" key="1">
    <source>
        <dbReference type="ARBA" id="ARBA00004394"/>
    </source>
</evidence>
<feature type="region of interest" description="Disordered" evidence="17">
    <location>
        <begin position="1413"/>
        <end position="1737"/>
    </location>
</feature>
<feature type="disulfide bond" evidence="15">
    <location>
        <begin position="48"/>
        <end position="94"/>
    </location>
</feature>
<dbReference type="InterPro" id="IPR008993">
    <property type="entry name" value="TIMP-like_OB-fold"/>
</dbReference>
<evidence type="ECO:0000256" key="6">
    <source>
        <dbReference type="ARBA" id="ARBA00022525"/>
    </source>
</evidence>
<keyword evidence="11" id="KW-0333">Golgi apparatus</keyword>
<evidence type="ECO:0000256" key="18">
    <source>
        <dbReference type="SAM" id="SignalP"/>
    </source>
</evidence>
<keyword evidence="24" id="KW-1185">Reference proteome</keyword>
<dbReference type="SUPFAM" id="SSF50242">
    <property type="entry name" value="TIMP-like"/>
    <property type="match status" value="1"/>
</dbReference>
<dbReference type="InterPro" id="IPR042201">
    <property type="entry name" value="FH2_Formin_sf"/>
</dbReference>
<accession>A0A498M3U2</accession>
<dbReference type="InterPro" id="IPR015425">
    <property type="entry name" value="FH2_Formin"/>
</dbReference>
<dbReference type="SUPFAM" id="SSF103657">
    <property type="entry name" value="BAR/IMD domain-like"/>
    <property type="match status" value="1"/>
</dbReference>
<feature type="compositionally biased region" description="Polar residues" evidence="17">
    <location>
        <begin position="1466"/>
        <end position="1478"/>
    </location>
</feature>
<evidence type="ECO:0000256" key="2">
    <source>
        <dbReference type="ARBA" id="ARBA00004601"/>
    </source>
</evidence>
<dbReference type="GO" id="GO:0005829">
    <property type="term" value="C:cytosol"/>
    <property type="evidence" value="ECO:0007669"/>
    <property type="project" value="UniProtKB-ARBA"/>
</dbReference>
<dbReference type="CDD" id="cd07660">
    <property type="entry name" value="BAR_Arfaptin"/>
    <property type="match status" value="1"/>
</dbReference>
<comment type="similarity">
    <text evidence="4">Belongs to the secreted frizzled-related protein (sFRP) family.</text>
</comment>
<evidence type="ECO:0000256" key="16">
    <source>
        <dbReference type="SAM" id="Coils"/>
    </source>
</evidence>
<feature type="region of interest" description="Disordered" evidence="17">
    <location>
        <begin position="1265"/>
        <end position="1325"/>
    </location>
</feature>
<evidence type="ECO:0000256" key="7">
    <source>
        <dbReference type="ARBA" id="ARBA00022553"/>
    </source>
</evidence>
<dbReference type="CDD" id="cd03580">
    <property type="entry name" value="NTR_Sfrp1_like"/>
    <property type="match status" value="1"/>
</dbReference>
<feature type="signal peptide" evidence="18">
    <location>
        <begin position="1"/>
        <end position="20"/>
    </location>
</feature>
<evidence type="ECO:0000259" key="21">
    <source>
        <dbReference type="PROSITE" id="PS50870"/>
    </source>
</evidence>
<feature type="compositionally biased region" description="Low complexity" evidence="17">
    <location>
        <begin position="1592"/>
        <end position="1601"/>
    </location>
</feature>
<dbReference type="GO" id="GO:0005576">
    <property type="term" value="C:extracellular region"/>
    <property type="evidence" value="ECO:0007669"/>
    <property type="project" value="UniProtKB-SubCell"/>
</dbReference>
<evidence type="ECO:0000313" key="23">
    <source>
        <dbReference type="EMBL" id="RXN12325.1"/>
    </source>
</evidence>
<reference evidence="23 24" key="1">
    <citation type="submission" date="2018-03" db="EMBL/GenBank/DDBJ databases">
        <title>Draft genome sequence of Rohu Carp (Labeo rohita).</title>
        <authorList>
            <person name="Das P."/>
            <person name="Kushwaha B."/>
            <person name="Joshi C.G."/>
            <person name="Kumar D."/>
            <person name="Nagpure N.S."/>
            <person name="Sahoo L."/>
            <person name="Das S.P."/>
            <person name="Bit A."/>
            <person name="Patnaik S."/>
            <person name="Meher P.K."/>
            <person name="Jayasankar P."/>
            <person name="Koringa P.G."/>
            <person name="Patel N.V."/>
            <person name="Hinsu A.T."/>
            <person name="Kumar R."/>
            <person name="Pandey M."/>
            <person name="Agarwal S."/>
            <person name="Srivastava S."/>
            <person name="Singh M."/>
            <person name="Iquebal M.A."/>
            <person name="Jaiswal S."/>
            <person name="Angadi U.B."/>
            <person name="Kumar N."/>
            <person name="Raza M."/>
            <person name="Shah T.M."/>
            <person name="Rai A."/>
            <person name="Jena J.K."/>
        </authorList>
    </citation>
    <scope>NUCLEOTIDE SEQUENCE [LARGE SCALE GENOMIC DNA]</scope>
    <source>
        <strain evidence="23">DASCIFA01</strain>
        <tissue evidence="23">Testis</tissue>
    </source>
</reference>
<feature type="domain" description="AH" evidence="21">
    <location>
        <begin position="465"/>
        <end position="634"/>
    </location>
</feature>
<dbReference type="GO" id="GO:0000139">
    <property type="term" value="C:Golgi membrane"/>
    <property type="evidence" value="ECO:0007669"/>
    <property type="project" value="UniProtKB-SubCell"/>
</dbReference>
<protein>
    <recommendedName>
        <fullName evidence="14">Secreted frizzled-related protein 2</fullName>
    </recommendedName>
</protein>
<comment type="caution">
    <text evidence="15">Lacks conserved residue(s) required for the propagation of feature annotation.</text>
</comment>
<dbReference type="SMART" id="SM00498">
    <property type="entry name" value="FH2"/>
    <property type="match status" value="1"/>
</dbReference>
<dbReference type="SUPFAM" id="SSF101447">
    <property type="entry name" value="Formin homology 2 domain (FH2 domain)"/>
    <property type="match status" value="1"/>
</dbReference>
<dbReference type="FunFam" id="2.40.50.120:FF:000006">
    <property type="entry name" value="Secreted frizzled-related protein 2"/>
    <property type="match status" value="1"/>
</dbReference>
<evidence type="ECO:0000256" key="4">
    <source>
        <dbReference type="ARBA" id="ARBA00010054"/>
    </source>
</evidence>
<evidence type="ECO:0000256" key="9">
    <source>
        <dbReference type="ARBA" id="ARBA00022729"/>
    </source>
</evidence>
<evidence type="ECO:0000256" key="12">
    <source>
        <dbReference type="ARBA" id="ARBA00023136"/>
    </source>
</evidence>
<name>A0A498M3U2_LABRO</name>
<dbReference type="PROSITE" id="PS51444">
    <property type="entry name" value="FH2"/>
    <property type="match status" value="1"/>
</dbReference>
<dbReference type="InterPro" id="IPR020067">
    <property type="entry name" value="Frizzled_dom"/>
</dbReference>
<evidence type="ECO:0000256" key="15">
    <source>
        <dbReference type="PROSITE-ProRule" id="PRU00090"/>
    </source>
</evidence>
<sequence length="1737" mass="193218">MMLAYLALLVALCLPGYLDALHGFAFDQPELFQKKSNCKPIPANLLLCHDIEYTDMRLPNLLGHETMNEVLQQASSWTPLVQKQCHKDTKKFLCSLFAPVCLDDVDEPIQPCRSLCESVKSGCAPVMAAFGFPWPDMLNCSRFPLDNDLCIPPAGADALVPVTKEVPRVCEACKEKPENDNEIVDSLCKNDFALKIKVKEISYMNGDTKIIPETKSKTIYKLNGGVTDRDFRKIVLWLKDGLQCVCDEMNDINAAYLVMGQKMDGNLVITSLKRWQKGMSEASFDSGKNASQDNQSDPNEQGHQNTADSVAMAEEAHRSPAAQISVTRNGEADKSHDEVFHRDVPHNISSGPIASHSHNSPENYAVNEGVVQVGQYSGSPFQATTPKVVPSPAAASRLARSISDSQVETRKGALREQQTGGAVVLADDMKSPAIEKLELVKKWSINTYKCTKQILSEKLGRGSRTVDLELEAQIEVLRDNKRKYEHVIKLAQTLCTQLAQMLQTQRQLGDAFADLSLKTPELHEEFGYNAETQKLLAKNGETLLGAINFFISNVKTLVDKTIEDTLINIKQYEAARIEYDAYRTDLEELNLGPRDANTLPKIELSQQQFQIHREKYEKMRNDVSVKLKFLEENKLGFQHSVTFVNVMTVIIVNRFGAAYLGVLLYAVADIAAKTPLSSKGLTSHRTTVGKILEATARHYGSSLVQLLVQLEGFFQIFQIIPFLFSVHPVSLCSVCMISILDSKRGMNIGIFLKQFKKSNHAIVEDISLGNSKQYGAEPLKELLKLLPEAEEVKRLKEFKGDPNKLTLVDSFMFLLIQVPRFDVRIEAMVLQEEFVPSCAAMSREINIVRQATEELMTCEELHAILHLVLQAGNIMNAGGYAGNAVGFKLSSLLSLADTKANKPGMNLLHFVALEAEKKDEALLKFPEKLTHVQSAARISVENIEGEFSSLYVKTRSLEQKIQDDDELQKQLDPFLEALQDLKHRRLDLRKEGNALIDFFCEDKDTFKLDECFRIFQDFCLKFKKAVKDNRDRELKEEARQRRLRELEERRCAWGAANTEAGGFGRSSSENDVDILTKEGLLDFLLQSRPQSPHSPLGRSASARRYHHTELISGSSPSDHTKFSSLPRPTRNHQRKTMAWLVLQDDNRELGPQSQVYQEKLATSPKAETEPISPLARYSNFGHNMNNDPYNNNNYSSLSEGGVTPQLSNPKHVFQGTPGQNVGHMNVSVEKHKLVTGLQPFEITSQINNNSHVSMDNQNVFVTDLEREEDSPRAFVLDTPPSSRSSEERPKPEKVWNDTRISSQREEADTSTFSSTTCDTPLPLDPSMSSKKPALYVMDCTETDCSIVLDCSEIESSPIIKEKSELKSQDASFPRVIQDTNSLSSNFESTDCHFVSTSGEELIAGRVNQACPESFSPSVTTEEAETDSCDTAEGRKVGEKAVQTGSPKTTLVKARTSSKVTAHASRPTRTLTPTETQNMRKVVPITRQNRSSSSMRKVEKPAGYENTEPRRPLRDQSMPARRGERQGRPARHSSLPPEDPRVQRGATPSNSRWSRDLTQHRPSIKKTNSRPVRNISKPAPEEKMCRSTMRALAQAQAQAQAQGTSEGGTPDSPSSTVKSSSPLPSFARNTVASSSRSKKDLPSPAVTGTPSKSLARASSQRLPGGRTDSVSSGPLPRSEDKLGGSIRRVQSVRASNRSSDTPSPQSGREHPLKSSSFSERSTQIRDSISSRTNKPTWK</sequence>
<dbReference type="GO" id="GO:0032588">
    <property type="term" value="C:trans-Golgi network membrane"/>
    <property type="evidence" value="ECO:0007669"/>
    <property type="project" value="UniProtKB-ARBA"/>
</dbReference>
<evidence type="ECO:0000256" key="8">
    <source>
        <dbReference type="ARBA" id="ARBA00022687"/>
    </source>
</evidence>
<feature type="compositionally biased region" description="Low complexity" evidence="17">
    <location>
        <begin position="1609"/>
        <end position="1624"/>
    </location>
</feature>
<dbReference type="FunFam" id="1.10.2000.10:FF:000001">
    <property type="entry name" value="secreted frizzled-related protein 2"/>
    <property type="match status" value="1"/>
</dbReference>
<feature type="compositionally biased region" description="Polar residues" evidence="17">
    <location>
        <begin position="1691"/>
        <end position="1705"/>
    </location>
</feature>
<dbReference type="Pfam" id="PF01392">
    <property type="entry name" value="Fz"/>
    <property type="match status" value="1"/>
</dbReference>
<feature type="region of interest" description="Disordered" evidence="17">
    <location>
        <begin position="280"/>
        <end position="335"/>
    </location>
</feature>
<feature type="compositionally biased region" description="Basic and acidic residues" evidence="17">
    <location>
        <begin position="1284"/>
        <end position="1307"/>
    </location>
</feature>
<dbReference type="PROSITE" id="PS50870">
    <property type="entry name" value="AH"/>
    <property type="match status" value="1"/>
</dbReference>
<dbReference type="PROSITE" id="PS50038">
    <property type="entry name" value="FZ"/>
    <property type="match status" value="1"/>
</dbReference>
<dbReference type="InterPro" id="IPR010504">
    <property type="entry name" value="AH_dom"/>
</dbReference>
<feature type="domain" description="FH2" evidence="22">
    <location>
        <begin position="668"/>
        <end position="1048"/>
    </location>
</feature>